<name>A0A1B0ZU06_9RHOB</name>
<evidence type="ECO:0000313" key="2">
    <source>
        <dbReference type="Proteomes" id="UP000092565"/>
    </source>
</evidence>
<protein>
    <submittedName>
        <fullName evidence="1">Uncharacterized protein</fullName>
    </submittedName>
</protein>
<gene>
    <name evidence="1" type="ORF">JL2886_02807</name>
</gene>
<accession>A0A1B0ZU06</accession>
<evidence type="ECO:0000313" key="1">
    <source>
        <dbReference type="EMBL" id="ANP37693.1"/>
    </source>
</evidence>
<dbReference type="AlphaFoldDB" id="A0A1B0ZU06"/>
<proteinExistence type="predicted"/>
<sequence length="51" mass="6117">MIELLGLDAHRRPRGRHTTRFHGDQAEAQFWRIEAHLPVPDPLPPRHFKRR</sequence>
<reference evidence="1 2" key="1">
    <citation type="submission" date="2016-04" db="EMBL/GenBank/DDBJ databases">
        <authorList>
            <person name="Evans L.H."/>
            <person name="Alamgir A."/>
            <person name="Owens N."/>
            <person name="Weber N.D."/>
            <person name="Virtaneva K."/>
            <person name="Barbian K."/>
            <person name="Babar A."/>
            <person name="Rosenke K."/>
        </authorList>
    </citation>
    <scope>NUCLEOTIDE SEQUENCE [LARGE SCALE GENOMIC DNA]</scope>
    <source>
        <strain evidence="1 2">JL2886</strain>
    </source>
</reference>
<keyword evidence="2" id="KW-1185">Reference proteome</keyword>
<dbReference type="Proteomes" id="UP000092565">
    <property type="component" value="Chromosome"/>
</dbReference>
<organism evidence="1 2">
    <name type="scientific">Phaeobacter gallaeciensis</name>
    <dbReference type="NCBI Taxonomy" id="60890"/>
    <lineage>
        <taxon>Bacteria</taxon>
        <taxon>Pseudomonadati</taxon>
        <taxon>Pseudomonadota</taxon>
        <taxon>Alphaproteobacteria</taxon>
        <taxon>Rhodobacterales</taxon>
        <taxon>Roseobacteraceae</taxon>
        <taxon>Phaeobacter</taxon>
    </lineage>
</organism>
<dbReference type="EMBL" id="CP015124">
    <property type="protein sequence ID" value="ANP37693.1"/>
    <property type="molecule type" value="Genomic_DNA"/>
</dbReference>